<dbReference type="RefSeq" id="WP_179635339.1">
    <property type="nucleotide sequence ID" value="NZ_JACCPZ010000019.1"/>
</dbReference>
<gene>
    <name evidence="1" type="ORF">BDD16_003720</name>
</gene>
<sequence length="62" mass="7161">MTAPTLLAMTTMSSGAKPWTCRRWRMNQWKSCTVVFTRYDKLDVMFAAFITMAPVAEALRLR</sequence>
<reference evidence="1 2" key="1">
    <citation type="submission" date="2020-07" db="EMBL/GenBank/DDBJ databases">
        <title>Genomic Encyclopedia of Archaeal and Bacterial Type Strains, Phase II (KMG-II): from individual species to whole genera.</title>
        <authorList>
            <person name="Goeker M."/>
        </authorList>
    </citation>
    <scope>NUCLEOTIDE SEQUENCE [LARGE SCALE GENOMIC DNA]</scope>
    <source>
        <strain evidence="1 2">DSM 21226</strain>
    </source>
</reference>
<evidence type="ECO:0000313" key="2">
    <source>
        <dbReference type="Proteomes" id="UP000518288"/>
    </source>
</evidence>
<comment type="caution">
    <text evidence="1">The sequence shown here is derived from an EMBL/GenBank/DDBJ whole genome shotgun (WGS) entry which is preliminary data.</text>
</comment>
<name>A0A7Y9R348_9BURK</name>
<evidence type="ECO:0000313" key="1">
    <source>
        <dbReference type="EMBL" id="NYG34734.1"/>
    </source>
</evidence>
<dbReference type="AlphaFoldDB" id="A0A7Y9R348"/>
<keyword evidence="2" id="KW-1185">Reference proteome</keyword>
<accession>A0A7Y9R348</accession>
<organism evidence="1 2">
    <name type="scientific">Sphaerotilus montanus</name>
    <dbReference type="NCBI Taxonomy" id="522889"/>
    <lineage>
        <taxon>Bacteria</taxon>
        <taxon>Pseudomonadati</taxon>
        <taxon>Pseudomonadota</taxon>
        <taxon>Betaproteobacteria</taxon>
        <taxon>Burkholderiales</taxon>
        <taxon>Sphaerotilaceae</taxon>
        <taxon>Sphaerotilus</taxon>
    </lineage>
</organism>
<dbReference type="Proteomes" id="UP000518288">
    <property type="component" value="Unassembled WGS sequence"/>
</dbReference>
<dbReference type="EMBL" id="JACCFH010000001">
    <property type="protein sequence ID" value="NYG34734.1"/>
    <property type="molecule type" value="Genomic_DNA"/>
</dbReference>
<protein>
    <submittedName>
        <fullName evidence="1">Uncharacterized protein</fullName>
    </submittedName>
</protein>
<proteinExistence type="predicted"/>